<dbReference type="PANTHER" id="PTHR40626">
    <property type="entry name" value="MIP31509P"/>
    <property type="match status" value="1"/>
</dbReference>
<dbReference type="Pfam" id="PF04082">
    <property type="entry name" value="Fungal_trans"/>
    <property type="match status" value="1"/>
</dbReference>
<dbReference type="PROSITE" id="PS50157">
    <property type="entry name" value="ZINC_FINGER_C2H2_2"/>
    <property type="match status" value="1"/>
</dbReference>
<dbReference type="GO" id="GO:0005634">
    <property type="term" value="C:nucleus"/>
    <property type="evidence" value="ECO:0007669"/>
    <property type="project" value="UniProtKB-SubCell"/>
</dbReference>
<evidence type="ECO:0000313" key="11">
    <source>
        <dbReference type="Proteomes" id="UP000829685"/>
    </source>
</evidence>
<evidence type="ECO:0000256" key="5">
    <source>
        <dbReference type="ARBA" id="ARBA00022833"/>
    </source>
</evidence>
<dbReference type="SUPFAM" id="SSF57667">
    <property type="entry name" value="beta-beta-alpha zinc fingers"/>
    <property type="match status" value="1"/>
</dbReference>
<evidence type="ECO:0000313" key="10">
    <source>
        <dbReference type="EMBL" id="KAI1871634.1"/>
    </source>
</evidence>
<dbReference type="GO" id="GO:0008270">
    <property type="term" value="F:zinc ion binding"/>
    <property type="evidence" value="ECO:0007669"/>
    <property type="project" value="UniProtKB-KW"/>
</dbReference>
<keyword evidence="6" id="KW-0539">Nucleus</keyword>
<dbReference type="GO" id="GO:0000978">
    <property type="term" value="F:RNA polymerase II cis-regulatory region sequence-specific DNA binding"/>
    <property type="evidence" value="ECO:0007669"/>
    <property type="project" value="InterPro"/>
</dbReference>
<dbReference type="GO" id="GO:0000785">
    <property type="term" value="C:chromatin"/>
    <property type="evidence" value="ECO:0007669"/>
    <property type="project" value="TreeGrafter"/>
</dbReference>
<dbReference type="SMART" id="SM00355">
    <property type="entry name" value="ZnF_C2H2"/>
    <property type="match status" value="1"/>
</dbReference>
<dbReference type="GO" id="GO:0000981">
    <property type="term" value="F:DNA-binding transcription factor activity, RNA polymerase II-specific"/>
    <property type="evidence" value="ECO:0007669"/>
    <property type="project" value="InterPro"/>
</dbReference>
<evidence type="ECO:0000259" key="9">
    <source>
        <dbReference type="PROSITE" id="PS50157"/>
    </source>
</evidence>
<evidence type="ECO:0000256" key="1">
    <source>
        <dbReference type="ARBA" id="ARBA00004123"/>
    </source>
</evidence>
<dbReference type="PANTHER" id="PTHR40626:SF11">
    <property type="entry name" value="ZINC FINGER PROTEIN YPR022C"/>
    <property type="match status" value="1"/>
</dbReference>
<dbReference type="InterPro" id="IPR036236">
    <property type="entry name" value="Znf_C2H2_sf"/>
</dbReference>
<dbReference type="GO" id="GO:0006351">
    <property type="term" value="P:DNA-templated transcription"/>
    <property type="evidence" value="ECO:0007669"/>
    <property type="project" value="InterPro"/>
</dbReference>
<keyword evidence="3" id="KW-0677">Repeat</keyword>
<evidence type="ECO:0000256" key="8">
    <source>
        <dbReference type="SAM" id="MobiDB-lite"/>
    </source>
</evidence>
<sequence>MAVNYDRRTDGIADHGAEPHQLNHDPQKVFRCDVPDCSQSFVRFDLLERHKKRHGTNYVPRNRTSSFSTSAKVSSPDVTMMTPGSSTSTNGQGQPAYQPGPPRTSSILLSPESNPVGIPPTSLLNGHGNPVTTSTPWSQPVDPVNVIRPRNGGYAPQPTMHDHTQASFAPFSTMDMPTDPNDFARNNFAMWLFDSQRNFADFSMSNLPFFEGGLESPFNNQITYENESLTSRSQMDLTPPRLTDMPDDTMPEFRRQEILTWVRMFRQKQMKTDPLYATLLHDSGDDIPGLSPEMLRECLRHFWDHVAPRLPIVHQPTFSPASCSVFLLLVMIALGAASVQAQSPSMALKEHGAFADLIITCVRWEILTAEDASPPVDLWVAQALLLLEFYEKLISTRKLHERANIYHSATLTLLRRGSPLIGRSGSESPPDVPASADQGGFDGRAWWIRWAETEAMHRVVFAAFMMDIVHAAMFQHTADMAPHEIRLPLPCDDNLWSASSPEELRQLEASFRMYGVKPVTFLDGLKRAIHGKEVQTHPFGRMIIMCGLLSAFDGWKRSFDDAMGSSSSGFGASTQQHGSNGLIQSAAVLYHLAHMSLYVDMIDCQVFAGAKRLVGRKITMRDHSNVVSRMRIWAAHATTRHAVLHAFKLLHSVLIDPRQRRLSAYHNGTASSAYGAQYSCRTDPDPHRPWIMYYATLTIWSYVKAISSRSASSSTVRPSHSPQSRRRENLADYLSKVANLQELDSSTATTLEDTLPILLDTVGGLAAKSHYELLREAHDRLERCKELLETGAS</sequence>
<dbReference type="AlphaFoldDB" id="A0A9Q0ARD5"/>
<dbReference type="InterPro" id="IPR013087">
    <property type="entry name" value="Znf_C2H2_type"/>
</dbReference>
<keyword evidence="5" id="KW-0862">Zinc</keyword>
<keyword evidence="4 7" id="KW-0863">Zinc-finger</keyword>
<feature type="region of interest" description="Disordered" evidence="8">
    <location>
        <begin position="229"/>
        <end position="249"/>
    </location>
</feature>
<evidence type="ECO:0000256" key="2">
    <source>
        <dbReference type="ARBA" id="ARBA00022723"/>
    </source>
</evidence>
<dbReference type="Proteomes" id="UP000829685">
    <property type="component" value="Unassembled WGS sequence"/>
</dbReference>
<accession>A0A9Q0ARD5</accession>
<feature type="region of interest" description="Disordered" evidence="8">
    <location>
        <begin position="55"/>
        <end position="142"/>
    </location>
</feature>
<dbReference type="Gene3D" id="3.30.160.60">
    <property type="entry name" value="Classic Zinc Finger"/>
    <property type="match status" value="1"/>
</dbReference>
<dbReference type="InterPro" id="IPR007219">
    <property type="entry name" value="XnlR_reg_dom"/>
</dbReference>
<protein>
    <recommendedName>
        <fullName evidence="9">C2H2-type domain-containing protein</fullName>
    </recommendedName>
</protein>
<comment type="caution">
    <text evidence="10">The sequence shown here is derived from an EMBL/GenBank/DDBJ whole genome shotgun (WGS) entry which is preliminary data.</text>
</comment>
<dbReference type="EMBL" id="JAFIMR010000012">
    <property type="protein sequence ID" value="KAI1871634.1"/>
    <property type="molecule type" value="Genomic_DNA"/>
</dbReference>
<name>A0A9Q0ARD5_9PEZI</name>
<proteinExistence type="predicted"/>
<evidence type="ECO:0000256" key="7">
    <source>
        <dbReference type="PROSITE-ProRule" id="PRU00042"/>
    </source>
</evidence>
<evidence type="ECO:0000256" key="3">
    <source>
        <dbReference type="ARBA" id="ARBA00022737"/>
    </source>
</evidence>
<dbReference type="CDD" id="cd12148">
    <property type="entry name" value="fungal_TF_MHR"/>
    <property type="match status" value="1"/>
</dbReference>
<evidence type="ECO:0000256" key="6">
    <source>
        <dbReference type="ARBA" id="ARBA00023242"/>
    </source>
</evidence>
<keyword evidence="11" id="KW-1185">Reference proteome</keyword>
<feature type="compositionally biased region" description="Polar residues" evidence="8">
    <location>
        <begin position="103"/>
        <end position="113"/>
    </location>
</feature>
<feature type="domain" description="C2H2-type" evidence="9">
    <location>
        <begin position="30"/>
        <end position="54"/>
    </location>
</feature>
<dbReference type="InterPro" id="IPR051059">
    <property type="entry name" value="VerF-like"/>
</dbReference>
<dbReference type="PROSITE" id="PS00028">
    <property type="entry name" value="ZINC_FINGER_C2H2_1"/>
    <property type="match status" value="1"/>
</dbReference>
<gene>
    <name evidence="10" type="ORF">JX265_005620</name>
</gene>
<evidence type="ECO:0000256" key="4">
    <source>
        <dbReference type="ARBA" id="ARBA00022771"/>
    </source>
</evidence>
<reference evidence="10" key="1">
    <citation type="submission" date="2021-03" db="EMBL/GenBank/DDBJ databases">
        <title>Revisited historic fungal species revealed as producer of novel bioactive compounds through whole genome sequencing and comparative genomics.</title>
        <authorList>
            <person name="Vignolle G.A."/>
            <person name="Hochenegger N."/>
            <person name="Mach R.L."/>
            <person name="Mach-Aigner A.R."/>
            <person name="Javad Rahimi M."/>
            <person name="Salim K.A."/>
            <person name="Chan C.M."/>
            <person name="Lim L.B.L."/>
            <person name="Cai F."/>
            <person name="Druzhinina I.S."/>
            <person name="U'Ren J.M."/>
            <person name="Derntl C."/>
        </authorList>
    </citation>
    <scope>NUCLEOTIDE SEQUENCE</scope>
    <source>
        <strain evidence="10">TUCIM 5799</strain>
    </source>
</reference>
<comment type="subcellular location">
    <subcellularLocation>
        <location evidence="1">Nucleus</location>
    </subcellularLocation>
</comment>
<feature type="region of interest" description="Disordered" evidence="8">
    <location>
        <begin position="1"/>
        <end position="22"/>
    </location>
</feature>
<organism evidence="10 11">
    <name type="scientific">Neoarthrinium moseri</name>
    <dbReference type="NCBI Taxonomy" id="1658444"/>
    <lineage>
        <taxon>Eukaryota</taxon>
        <taxon>Fungi</taxon>
        <taxon>Dikarya</taxon>
        <taxon>Ascomycota</taxon>
        <taxon>Pezizomycotina</taxon>
        <taxon>Sordariomycetes</taxon>
        <taxon>Xylariomycetidae</taxon>
        <taxon>Amphisphaeriales</taxon>
        <taxon>Apiosporaceae</taxon>
        <taxon>Neoarthrinium</taxon>
    </lineage>
</organism>
<keyword evidence="2" id="KW-0479">Metal-binding</keyword>
<feature type="compositionally biased region" description="Low complexity" evidence="8">
    <location>
        <begin position="65"/>
        <end position="75"/>
    </location>
</feature>